<dbReference type="FunFam" id="3.40.50.1820:FF:000003">
    <property type="entry name" value="Dipeptidyl peptidase 4"/>
    <property type="match status" value="1"/>
</dbReference>
<dbReference type="AlphaFoldDB" id="A0A0H5C164"/>
<dbReference type="GO" id="GO:0005886">
    <property type="term" value="C:plasma membrane"/>
    <property type="evidence" value="ECO:0007669"/>
    <property type="project" value="TreeGrafter"/>
</dbReference>
<dbReference type="SUPFAM" id="SSF53474">
    <property type="entry name" value="alpha/beta-Hydrolases"/>
    <property type="match status" value="1"/>
</dbReference>
<dbReference type="Gene3D" id="2.140.10.30">
    <property type="entry name" value="Dipeptidylpeptidase IV, N-terminal domain"/>
    <property type="match status" value="1"/>
</dbReference>
<dbReference type="RefSeq" id="XP_020072007.1">
    <property type="nucleotide sequence ID" value="XM_020217850.1"/>
</dbReference>
<feature type="transmembrane region" description="Helical" evidence="8">
    <location>
        <begin position="65"/>
        <end position="84"/>
    </location>
</feature>
<evidence type="ECO:0000313" key="11">
    <source>
        <dbReference type="EMBL" id="CEP21376.1"/>
    </source>
</evidence>
<dbReference type="Pfam" id="PF00930">
    <property type="entry name" value="DPPIV_N"/>
    <property type="match status" value="1"/>
</dbReference>
<dbReference type="SUPFAM" id="SSF82171">
    <property type="entry name" value="DPP6 N-terminal domain-like"/>
    <property type="match status" value="1"/>
</dbReference>
<dbReference type="OMA" id="ANKNFDM"/>
<evidence type="ECO:0000256" key="7">
    <source>
        <dbReference type="SAM" id="MobiDB-lite"/>
    </source>
</evidence>
<feature type="compositionally biased region" description="Low complexity" evidence="7">
    <location>
        <begin position="14"/>
        <end position="26"/>
    </location>
</feature>
<organism evidence="11 13">
    <name type="scientific">Cyberlindnera jadinii (strain ATCC 18201 / CBS 1600 / BCRC 20928 / JCM 3617 / NBRC 0987 / NRRL Y-1542)</name>
    <name type="common">Torula yeast</name>
    <name type="synonym">Candida utilis</name>
    <dbReference type="NCBI Taxonomy" id="983966"/>
    <lineage>
        <taxon>Eukaryota</taxon>
        <taxon>Fungi</taxon>
        <taxon>Dikarya</taxon>
        <taxon>Ascomycota</taxon>
        <taxon>Saccharomycotina</taxon>
        <taxon>Saccharomycetes</taxon>
        <taxon>Phaffomycetales</taxon>
        <taxon>Phaffomycetaceae</taxon>
        <taxon>Cyberlindnera</taxon>
    </lineage>
</organism>
<name>A0A0H5C164_CYBJN</name>
<keyword evidence="6" id="KW-0325">Glycoprotein</keyword>
<evidence type="ECO:0000256" key="2">
    <source>
        <dbReference type="ARBA" id="ARBA00022438"/>
    </source>
</evidence>
<dbReference type="PANTHER" id="PTHR11731">
    <property type="entry name" value="PROTEASE FAMILY S9B,C DIPEPTIDYL-PEPTIDASE IV-RELATED"/>
    <property type="match status" value="1"/>
</dbReference>
<keyword evidence="8" id="KW-1133">Transmembrane helix</keyword>
<accession>A0A0H5C164</accession>
<dbReference type="PANTHER" id="PTHR11731:SF160">
    <property type="entry name" value="DIPEPTIDYL AMINOPEPTIDASE A"/>
    <property type="match status" value="1"/>
</dbReference>
<dbReference type="GO" id="GO:0004177">
    <property type="term" value="F:aminopeptidase activity"/>
    <property type="evidence" value="ECO:0007669"/>
    <property type="project" value="UniProtKB-KW"/>
</dbReference>
<reference evidence="12 14" key="3">
    <citation type="journal article" date="2016" name="Proc. Natl. Acad. Sci. U.S.A.">
        <title>Comparative genomics of biotechnologically important yeasts.</title>
        <authorList>
            <person name="Riley R."/>
            <person name="Haridas S."/>
            <person name="Wolfe K.H."/>
            <person name="Lopes M.R."/>
            <person name="Hittinger C.T."/>
            <person name="Goeker M."/>
            <person name="Salamov A.A."/>
            <person name="Wisecaver J.H."/>
            <person name="Long T.M."/>
            <person name="Calvey C.H."/>
            <person name="Aerts A.L."/>
            <person name="Barry K.W."/>
            <person name="Choi C."/>
            <person name="Clum A."/>
            <person name="Coughlan A.Y."/>
            <person name="Deshpande S."/>
            <person name="Douglass A.P."/>
            <person name="Hanson S.J."/>
            <person name="Klenk H.-P."/>
            <person name="LaButti K.M."/>
            <person name="Lapidus A."/>
            <person name="Lindquist E.A."/>
            <person name="Lipzen A.M."/>
            <person name="Meier-Kolthoff J.P."/>
            <person name="Ohm R.A."/>
            <person name="Otillar R.P."/>
            <person name="Pangilinan J.L."/>
            <person name="Peng Y."/>
            <person name="Rokas A."/>
            <person name="Rosa C.A."/>
            <person name="Scheuner C."/>
            <person name="Sibirny A.A."/>
            <person name="Slot J.C."/>
            <person name="Stielow J.B."/>
            <person name="Sun H."/>
            <person name="Kurtzman C.P."/>
            <person name="Blackwell M."/>
            <person name="Grigoriev I.V."/>
            <person name="Jeffries T.W."/>
        </authorList>
    </citation>
    <scope>NUCLEOTIDE SEQUENCE [LARGE SCALE GENOMIC DNA]</scope>
    <source>
        <strain evidence="14">ATCC 18201 / CBS 1600 / BCRC 20928 / JCM 3617 / NBRC 0987 / NRRL Y-1542</strain>
        <strain evidence="12">NRRL Y-1542</strain>
    </source>
</reference>
<evidence type="ECO:0000313" key="12">
    <source>
        <dbReference type="EMBL" id="ODV74968.1"/>
    </source>
</evidence>
<keyword evidence="2" id="KW-0031">Aminopeptidase</keyword>
<dbReference type="GO" id="GO:0008239">
    <property type="term" value="F:dipeptidyl-peptidase activity"/>
    <property type="evidence" value="ECO:0007669"/>
    <property type="project" value="TreeGrafter"/>
</dbReference>
<dbReference type="Proteomes" id="UP000094389">
    <property type="component" value="Unassembled WGS sequence"/>
</dbReference>
<dbReference type="InterPro" id="IPR001375">
    <property type="entry name" value="Peptidase_S9_cat"/>
</dbReference>
<dbReference type="Proteomes" id="UP000038830">
    <property type="component" value="Unassembled WGS sequence"/>
</dbReference>
<evidence type="ECO:0000256" key="4">
    <source>
        <dbReference type="ARBA" id="ARBA00022801"/>
    </source>
</evidence>
<evidence type="ECO:0000259" key="10">
    <source>
        <dbReference type="Pfam" id="PF00930"/>
    </source>
</evidence>
<dbReference type="EMBL" id="CDQK01000002">
    <property type="protein sequence ID" value="CEP21376.1"/>
    <property type="molecule type" value="Genomic_DNA"/>
</dbReference>
<dbReference type="Pfam" id="PF00326">
    <property type="entry name" value="Peptidase_S9"/>
    <property type="match status" value="1"/>
</dbReference>
<keyword evidence="5" id="KW-0720">Serine protease</keyword>
<dbReference type="InterPro" id="IPR050278">
    <property type="entry name" value="Serine_Prot_S9B/DPPIV"/>
</dbReference>
<dbReference type="OrthoDB" id="16520at2759"/>
<evidence type="ECO:0000256" key="1">
    <source>
        <dbReference type="ARBA" id="ARBA00006150"/>
    </source>
</evidence>
<gene>
    <name evidence="11" type="ORF">BN1211_1461</name>
    <name evidence="12" type="ORF">CYBJADRAFT_66902</name>
</gene>
<dbReference type="InterPro" id="IPR002469">
    <property type="entry name" value="Peptidase_S9B_N"/>
</dbReference>
<keyword evidence="3" id="KW-0645">Protease</keyword>
<keyword evidence="8" id="KW-0472">Membrane</keyword>
<dbReference type="Gene3D" id="3.40.50.1820">
    <property type="entry name" value="alpha/beta hydrolase"/>
    <property type="match status" value="1"/>
</dbReference>
<evidence type="ECO:0000256" key="6">
    <source>
        <dbReference type="ARBA" id="ARBA00023180"/>
    </source>
</evidence>
<accession>A0A1E4S653</accession>
<protein>
    <submittedName>
        <fullName evidence="11">Uncharacterized protein</fullName>
    </submittedName>
</protein>
<comment type="similarity">
    <text evidence="1">Belongs to the peptidase S9B family.</text>
</comment>
<keyword evidence="8" id="KW-0812">Transmembrane</keyword>
<keyword evidence="4" id="KW-0378">Hydrolase</keyword>
<feature type="region of interest" description="Disordered" evidence="7">
    <location>
        <begin position="127"/>
        <end position="150"/>
    </location>
</feature>
<dbReference type="EMBL" id="KV453927">
    <property type="protein sequence ID" value="ODV74968.1"/>
    <property type="molecule type" value="Genomic_DNA"/>
</dbReference>
<evidence type="ECO:0000313" key="13">
    <source>
        <dbReference type="Proteomes" id="UP000038830"/>
    </source>
</evidence>
<dbReference type="STRING" id="983966.A0A0H5C164"/>
<evidence type="ECO:0000256" key="8">
    <source>
        <dbReference type="SAM" id="Phobius"/>
    </source>
</evidence>
<feature type="domain" description="Peptidase S9 prolyl oligopeptidase catalytic" evidence="9">
    <location>
        <begin position="680"/>
        <end position="876"/>
    </location>
</feature>
<feature type="region of interest" description="Disordered" evidence="7">
    <location>
        <begin position="1"/>
        <end position="26"/>
    </location>
</feature>
<feature type="compositionally biased region" description="Low complexity" evidence="7">
    <location>
        <begin position="131"/>
        <end position="150"/>
    </location>
</feature>
<dbReference type="GO" id="GO:0006508">
    <property type="term" value="P:proteolysis"/>
    <property type="evidence" value="ECO:0007669"/>
    <property type="project" value="UniProtKB-KW"/>
</dbReference>
<dbReference type="GO" id="GO:0008236">
    <property type="term" value="F:serine-type peptidase activity"/>
    <property type="evidence" value="ECO:0007669"/>
    <property type="project" value="UniProtKB-KW"/>
</dbReference>
<evidence type="ECO:0000313" key="14">
    <source>
        <dbReference type="Proteomes" id="UP000094389"/>
    </source>
</evidence>
<reference evidence="11" key="1">
    <citation type="submission" date="2014-12" db="EMBL/GenBank/DDBJ databases">
        <authorList>
            <person name="Jaenicke S."/>
        </authorList>
    </citation>
    <scope>NUCLEOTIDE SEQUENCE [LARGE SCALE GENOMIC DNA]</scope>
    <source>
        <strain evidence="11">CBS1600</strain>
    </source>
</reference>
<keyword evidence="14" id="KW-1185">Reference proteome</keyword>
<dbReference type="GeneID" id="30992246"/>
<sequence length="878" mass="100396">MPEEIELDNMNEPSTRSSSSQESTVSRAFDELDQQARMLPDYEDLSLEGDTAPTIVTTKRFKRSWVIGVVIVFILGYTAVLLSYRNVNYDARTNYSLNNTSAAESLSSVGQSASVDSGTEVSTISEHLIEQESSSSTQPEESTTSRTPTVTLQELDVRISRESIPRKVYHSRVDAESVTFLPGARMSKAEDEGLYIQKYDDKVVLRKMADPQYEYVLYPEGTFTYNGLENILLSVVSNSDGQLLLFASEAVARFRHSAEAFWYLYDVSTKEITQISGKGLNGVKLQHCSFSPKARYVTFIQEGDLYIYDVVNKSNRRITSDGDGYQIFNGKTDWVYEEEVLGTDNALWWNQDETRLAFLKIDDTDVETLPLERFSSGVFPTVEDIKYPKPGEANPKLTLFIHDTERDQTDTVDRADSKLGEEWICYGALWIGDSFIIRESDRTSKVLDYRVVSKDDGSSIKYSIDSNEYNGWIENFNEMVFIPKNESSSRVNHGFVDIVQSEGYNHLAFFPVDSVSPRILTKGDWEVVSIEHFDAEEELVYITANRESHFESHIYAVNVNTGEIFSITDISKPGFFTANYSPSGRYVVASYKGPELPRMIVYDTTIEHKEKEKRAIDFTGSRTRYHTVKLSDGETVDVIEVVPPNFDASKEHPLLVNVYGGPGYRMLHRQFHMGFEDTISQALDAVILFVDPRGTGGQGWNYRSYAKRHIGHWEPRDVTEVTKLWIESRTYINPEKTAIWGWSYGGFTTLKTMEYDKGQVFKFGMVVAPVTNWLMYDSIYTERYMDLPKDNSEGYKEARIRDLEAFKSVKRFVLMHGTGDDNVHIQNTYKLLDLFNLHAVVNFDLMIYPDSNHNINYHNSYGVLMNRLTTWLRDKFEL</sequence>
<reference evidence="13" key="2">
    <citation type="journal article" date="2015" name="J. Biotechnol.">
        <title>The structure of the Cyberlindnera jadinii genome and its relation to Candida utilis analyzed by the occurrence of single nucleotide polymorphisms.</title>
        <authorList>
            <person name="Rupp O."/>
            <person name="Brinkrolf K."/>
            <person name="Buerth C."/>
            <person name="Kunigo M."/>
            <person name="Schneider J."/>
            <person name="Jaenicke S."/>
            <person name="Goesmann A."/>
            <person name="Puehler A."/>
            <person name="Jaeger K.-E."/>
            <person name="Ernst J.F."/>
        </authorList>
    </citation>
    <scope>NUCLEOTIDE SEQUENCE [LARGE SCALE GENOMIC DNA]</scope>
    <source>
        <strain evidence="13">ATCC 18201 / CBS 1600 / BCRC 20928 / JCM 3617 / NBRC 0987 / NRRL Y-1542</strain>
    </source>
</reference>
<dbReference type="InterPro" id="IPR029058">
    <property type="entry name" value="AB_hydrolase_fold"/>
</dbReference>
<feature type="domain" description="Dipeptidylpeptidase IV N-terminal" evidence="10">
    <location>
        <begin position="239"/>
        <end position="597"/>
    </location>
</feature>
<evidence type="ECO:0000259" key="9">
    <source>
        <dbReference type="Pfam" id="PF00326"/>
    </source>
</evidence>
<proteinExistence type="inferred from homology"/>
<evidence type="ECO:0000256" key="5">
    <source>
        <dbReference type="ARBA" id="ARBA00022825"/>
    </source>
</evidence>
<evidence type="ECO:0000256" key="3">
    <source>
        <dbReference type="ARBA" id="ARBA00022670"/>
    </source>
</evidence>